<organism evidence="1 2">
    <name type="scientific">Gossypium arboreum</name>
    <name type="common">Tree cotton</name>
    <name type="synonym">Gossypium nanking</name>
    <dbReference type="NCBI Taxonomy" id="29729"/>
    <lineage>
        <taxon>Eukaryota</taxon>
        <taxon>Viridiplantae</taxon>
        <taxon>Streptophyta</taxon>
        <taxon>Embryophyta</taxon>
        <taxon>Tracheophyta</taxon>
        <taxon>Spermatophyta</taxon>
        <taxon>Magnoliopsida</taxon>
        <taxon>eudicotyledons</taxon>
        <taxon>Gunneridae</taxon>
        <taxon>Pentapetalae</taxon>
        <taxon>rosids</taxon>
        <taxon>malvids</taxon>
        <taxon>Malvales</taxon>
        <taxon>Malvaceae</taxon>
        <taxon>Malvoideae</taxon>
        <taxon>Gossypium</taxon>
    </lineage>
</organism>
<accession>A0A0B0P3G5</accession>
<dbReference type="Proteomes" id="UP000032142">
    <property type="component" value="Unassembled WGS sequence"/>
</dbReference>
<evidence type="ECO:0000313" key="1">
    <source>
        <dbReference type="EMBL" id="KHG17891.1"/>
    </source>
</evidence>
<keyword evidence="2" id="KW-1185">Reference proteome</keyword>
<dbReference type="AlphaFoldDB" id="A0A0B0P3G5"/>
<gene>
    <name evidence="1" type="ORF">F383_00068</name>
</gene>
<reference evidence="2" key="1">
    <citation type="submission" date="2014-09" db="EMBL/GenBank/DDBJ databases">
        <authorList>
            <person name="Mudge J."/>
            <person name="Ramaraj T."/>
            <person name="Lindquist I.E."/>
            <person name="Bharti A.K."/>
            <person name="Sundararajan A."/>
            <person name="Cameron C.T."/>
            <person name="Woodward J.E."/>
            <person name="May G.D."/>
            <person name="Brubaker C."/>
            <person name="Broadhvest J."/>
            <person name="Wilkins T.A."/>
        </authorList>
    </citation>
    <scope>NUCLEOTIDE SEQUENCE</scope>
    <source>
        <strain evidence="2">cv. AKA8401</strain>
    </source>
</reference>
<protein>
    <submittedName>
        <fullName evidence="1">Uncharacterized protein</fullName>
    </submittedName>
</protein>
<name>A0A0B0P3G5_GOSAR</name>
<evidence type="ECO:0000313" key="2">
    <source>
        <dbReference type="Proteomes" id="UP000032142"/>
    </source>
</evidence>
<proteinExistence type="predicted"/>
<dbReference type="EMBL" id="KN409302">
    <property type="protein sequence ID" value="KHG17891.1"/>
    <property type="molecule type" value="Genomic_DNA"/>
</dbReference>
<sequence>MVLHKKKYDVDVPDMVLHVNLKLMPTSQMWSYTKTHIGILCHDIGILTILMVRKGLFGHHYLIKTFSISHIQLL</sequence>